<sequence length="239" mass="26743">MTLQPFIKSLSQQVPPISVTDSLLQSQALKAIFSHHTPFYPVVCSRNVGIYLTWEVASRQVSRQQVRKFKKTRTFVEAVEFMLTRGNKTTPTQSISLPLCAPVSPTHPSSLKLHISSRTMARPSVTQPTNSEPCKIYCLTRSLAGVVGEEYGPPDPSIRSSEEYPPCGLLGLAAEKYLDAHGYKGSTIFHILLGFTEVYCASYFVDYVCPRGVSQAEAIYIYELISSPDTWWEDYQSVY</sequence>
<dbReference type="AlphaFoldDB" id="A0AAD4EAS3"/>
<feature type="domain" description="Ribonuclease H1 N-terminal" evidence="1">
    <location>
        <begin position="38"/>
        <end position="81"/>
    </location>
</feature>
<keyword evidence="3" id="KW-1185">Reference proteome</keyword>
<dbReference type="RefSeq" id="XP_041228389.1">
    <property type="nucleotide sequence ID" value="XM_041366615.1"/>
</dbReference>
<dbReference type="InterPro" id="IPR009027">
    <property type="entry name" value="Ribosomal_bL9/RNase_H1_N"/>
</dbReference>
<comment type="caution">
    <text evidence="2">The sequence shown here is derived from an EMBL/GenBank/DDBJ whole genome shotgun (WGS) entry which is preliminary data.</text>
</comment>
<dbReference type="InterPro" id="IPR011320">
    <property type="entry name" value="RNase_H1_N"/>
</dbReference>
<evidence type="ECO:0000313" key="3">
    <source>
        <dbReference type="Proteomes" id="UP001195769"/>
    </source>
</evidence>
<accession>A0AAD4EAS3</accession>
<evidence type="ECO:0000313" key="2">
    <source>
        <dbReference type="EMBL" id="KAG1902814.1"/>
    </source>
</evidence>
<dbReference type="SUPFAM" id="SSF55658">
    <property type="entry name" value="L9 N-domain-like"/>
    <property type="match status" value="1"/>
</dbReference>
<organism evidence="2 3">
    <name type="scientific">Suillus fuscotomentosus</name>
    <dbReference type="NCBI Taxonomy" id="1912939"/>
    <lineage>
        <taxon>Eukaryota</taxon>
        <taxon>Fungi</taxon>
        <taxon>Dikarya</taxon>
        <taxon>Basidiomycota</taxon>
        <taxon>Agaricomycotina</taxon>
        <taxon>Agaricomycetes</taxon>
        <taxon>Agaricomycetidae</taxon>
        <taxon>Boletales</taxon>
        <taxon>Suillineae</taxon>
        <taxon>Suillaceae</taxon>
        <taxon>Suillus</taxon>
    </lineage>
</organism>
<protein>
    <recommendedName>
        <fullName evidence="1">Ribonuclease H1 N-terminal domain-containing protein</fullName>
    </recommendedName>
</protein>
<dbReference type="GeneID" id="64660913"/>
<reference evidence="2" key="1">
    <citation type="journal article" date="2020" name="New Phytol.">
        <title>Comparative genomics reveals dynamic genome evolution in host specialist ectomycorrhizal fungi.</title>
        <authorList>
            <person name="Lofgren L.A."/>
            <person name="Nguyen N.H."/>
            <person name="Vilgalys R."/>
            <person name="Ruytinx J."/>
            <person name="Liao H.L."/>
            <person name="Branco S."/>
            <person name="Kuo A."/>
            <person name="LaButti K."/>
            <person name="Lipzen A."/>
            <person name="Andreopoulos W."/>
            <person name="Pangilinan J."/>
            <person name="Riley R."/>
            <person name="Hundley H."/>
            <person name="Na H."/>
            <person name="Barry K."/>
            <person name="Grigoriev I.V."/>
            <person name="Stajich J.E."/>
            <person name="Kennedy P.G."/>
        </authorList>
    </citation>
    <scope>NUCLEOTIDE SEQUENCE</scope>
    <source>
        <strain evidence="2">FC203</strain>
    </source>
</reference>
<dbReference type="InterPro" id="IPR037056">
    <property type="entry name" value="RNase_H1_N_sf"/>
</dbReference>
<dbReference type="Gene3D" id="3.40.970.10">
    <property type="entry name" value="Ribonuclease H1, N-terminal domain"/>
    <property type="match status" value="1"/>
</dbReference>
<dbReference type="EMBL" id="JABBWK010000015">
    <property type="protein sequence ID" value="KAG1902814.1"/>
    <property type="molecule type" value="Genomic_DNA"/>
</dbReference>
<evidence type="ECO:0000259" key="1">
    <source>
        <dbReference type="Pfam" id="PF01693"/>
    </source>
</evidence>
<proteinExistence type="predicted"/>
<dbReference type="Pfam" id="PF01693">
    <property type="entry name" value="Cauli_VI"/>
    <property type="match status" value="1"/>
</dbReference>
<name>A0AAD4EAS3_9AGAM</name>
<dbReference type="Proteomes" id="UP001195769">
    <property type="component" value="Unassembled WGS sequence"/>
</dbReference>
<gene>
    <name evidence="2" type="ORF">F5891DRAFT_1185944</name>
</gene>